<protein>
    <submittedName>
        <fullName evidence="1">Uncharacterized protein</fullName>
    </submittedName>
</protein>
<sequence>MHSFPKLHHHYFVKYFSDDLQGWEKEVSKSPDKLKIEDISGYITAVYEGNWWLGYLLQKNEELDEVKITFLHPFGSSASFSYPRNTDVLWVSIVDVLTKANPVTPTGRSYVLLESDVCKTNVAFSNFK</sequence>
<proteinExistence type="predicted"/>
<evidence type="ECO:0000313" key="2">
    <source>
        <dbReference type="Proteomes" id="UP000499080"/>
    </source>
</evidence>
<organism evidence="1 2">
    <name type="scientific">Araneus ventricosus</name>
    <name type="common">Orbweaver spider</name>
    <name type="synonym">Epeira ventricosa</name>
    <dbReference type="NCBI Taxonomy" id="182803"/>
    <lineage>
        <taxon>Eukaryota</taxon>
        <taxon>Metazoa</taxon>
        <taxon>Ecdysozoa</taxon>
        <taxon>Arthropoda</taxon>
        <taxon>Chelicerata</taxon>
        <taxon>Arachnida</taxon>
        <taxon>Araneae</taxon>
        <taxon>Araneomorphae</taxon>
        <taxon>Entelegynae</taxon>
        <taxon>Araneoidea</taxon>
        <taxon>Araneidae</taxon>
        <taxon>Araneus</taxon>
    </lineage>
</organism>
<evidence type="ECO:0000313" key="1">
    <source>
        <dbReference type="EMBL" id="GBO06190.1"/>
    </source>
</evidence>
<comment type="caution">
    <text evidence="1">The sequence shown here is derived from an EMBL/GenBank/DDBJ whole genome shotgun (WGS) entry which is preliminary data.</text>
</comment>
<dbReference type="EMBL" id="BGPR01032604">
    <property type="protein sequence ID" value="GBO06190.1"/>
    <property type="molecule type" value="Genomic_DNA"/>
</dbReference>
<gene>
    <name evidence="1" type="ORF">AVEN_138860_1</name>
</gene>
<name>A0A4Y2U3F9_ARAVE</name>
<dbReference type="AlphaFoldDB" id="A0A4Y2U3F9"/>
<dbReference type="Proteomes" id="UP000499080">
    <property type="component" value="Unassembled WGS sequence"/>
</dbReference>
<accession>A0A4Y2U3F9</accession>
<keyword evidence="2" id="KW-1185">Reference proteome</keyword>
<dbReference type="OrthoDB" id="7700504at2759"/>
<reference evidence="1 2" key="1">
    <citation type="journal article" date="2019" name="Sci. Rep.">
        <title>Orb-weaving spider Araneus ventricosus genome elucidates the spidroin gene catalogue.</title>
        <authorList>
            <person name="Kono N."/>
            <person name="Nakamura H."/>
            <person name="Ohtoshi R."/>
            <person name="Moran D.A.P."/>
            <person name="Shinohara A."/>
            <person name="Yoshida Y."/>
            <person name="Fujiwara M."/>
            <person name="Mori M."/>
            <person name="Tomita M."/>
            <person name="Arakawa K."/>
        </authorList>
    </citation>
    <scope>NUCLEOTIDE SEQUENCE [LARGE SCALE GENOMIC DNA]</scope>
</reference>